<dbReference type="EMBL" id="CP009043">
    <property type="protein sequence ID" value="AII15511.1"/>
    <property type="molecule type" value="Genomic_DNA"/>
</dbReference>
<dbReference type="STRING" id="1244531.CIG2463D_1883"/>
<dbReference type="Gene3D" id="2.30.110.10">
    <property type="entry name" value="Electron Transport, Fmn-binding Protein, Chain A"/>
    <property type="match status" value="1"/>
</dbReference>
<dbReference type="AlphaFoldDB" id="A0A076FC33"/>
<dbReference type="HOGENOM" id="CLU_067890_2_1_7"/>
<dbReference type="PANTHER" id="PTHR34071">
    <property type="entry name" value="5-NITROIMIDAZOLE ANTIBIOTICS RESISTANCE PROTEIN, NIMA-FAMILY-RELATED PROTEIN-RELATED"/>
    <property type="match status" value="1"/>
</dbReference>
<protein>
    <submittedName>
        <fullName evidence="1">Pyridoxamine 5'-phosphate oxidase-related, FMN-binding protein</fullName>
    </submittedName>
</protein>
<evidence type="ECO:0000313" key="2">
    <source>
        <dbReference type="Proteomes" id="UP000028486"/>
    </source>
</evidence>
<dbReference type="eggNOG" id="COG3467">
    <property type="taxonomic scope" value="Bacteria"/>
</dbReference>
<sequence length="176" mass="19622">MKGSNMRRKDRELGEQDALKIIDDSQYATLSCIDEDGEIFSIPISIARVENSIFIHGAKVGSKARLYQNGKSVTLVAVSKNEVPAPSYEFCQSIKDNARELGSSVFTTEYLSAVAKTRAYEVTDEAQKINALRLLCEKYTPEYMEYFSVAATGSLQRTSIYELKIESLTAKAKIIK</sequence>
<organism evidence="1 2">
    <name type="scientific">Campylobacter iguaniorum</name>
    <dbReference type="NCBI Taxonomy" id="1244531"/>
    <lineage>
        <taxon>Bacteria</taxon>
        <taxon>Pseudomonadati</taxon>
        <taxon>Campylobacterota</taxon>
        <taxon>Epsilonproteobacteria</taxon>
        <taxon>Campylobacterales</taxon>
        <taxon>Campylobacteraceae</taxon>
        <taxon>Campylobacter</taxon>
    </lineage>
</organism>
<dbReference type="PANTHER" id="PTHR34071:SF2">
    <property type="entry name" value="FLAVIN-NUCLEOTIDE-BINDING PROTEIN"/>
    <property type="match status" value="1"/>
</dbReference>
<proteinExistence type="predicted"/>
<dbReference type="Pfam" id="PF12900">
    <property type="entry name" value="Pyridox_ox_2"/>
    <property type="match status" value="1"/>
</dbReference>
<evidence type="ECO:0000313" key="1">
    <source>
        <dbReference type="EMBL" id="AII15511.1"/>
    </source>
</evidence>
<dbReference type="SUPFAM" id="SSF50475">
    <property type="entry name" value="FMN-binding split barrel"/>
    <property type="match status" value="1"/>
</dbReference>
<gene>
    <name evidence="1" type="ORF">CIG1485E_1702</name>
</gene>
<reference evidence="2" key="1">
    <citation type="journal article" date="2014" name="Genome Announc.">
        <title>Complete Genome Sequence of Campylobacter iguaniorum Strain 1485ET, Isolated from a Bearded Dragon (Pogona vitticeps).</title>
        <authorList>
            <person name="Gilbert M.J."/>
            <person name="Miller W.G."/>
            <person name="Yee E."/>
            <person name="Kik M."/>
            <person name="Wagenaar J.A."/>
            <person name="Duim B."/>
        </authorList>
    </citation>
    <scope>NUCLEOTIDE SEQUENCE [LARGE SCALE GENOMIC DNA]</scope>
    <source>
        <strain evidence="2">1485E</strain>
    </source>
</reference>
<keyword evidence="2" id="KW-1185">Reference proteome</keyword>
<dbReference type="InterPro" id="IPR012349">
    <property type="entry name" value="Split_barrel_FMN-bd"/>
</dbReference>
<dbReference type="KEGG" id="caj:CIG1485E_1702"/>
<dbReference type="InterPro" id="IPR024747">
    <property type="entry name" value="Pyridox_Oxase-rel"/>
</dbReference>
<dbReference type="PATRIC" id="fig|1244531.5.peg.1883"/>
<name>A0A076FC33_9BACT</name>
<dbReference type="Proteomes" id="UP000028486">
    <property type="component" value="Chromosome"/>
</dbReference>
<accession>A0A076FC33</accession>